<dbReference type="CDD" id="cd09415">
    <property type="entry name" value="LIM1_Prickle"/>
    <property type="match status" value="1"/>
</dbReference>
<feature type="compositionally biased region" description="Acidic residues" evidence="7">
    <location>
        <begin position="1187"/>
        <end position="1199"/>
    </location>
</feature>
<dbReference type="PANTHER" id="PTHR24211">
    <property type="entry name" value="LIM DOMAIN-CONTAINING PROTEIN"/>
    <property type="match status" value="1"/>
</dbReference>
<reference evidence="10" key="2">
    <citation type="journal article" date="2014" name="BMC Genomics">
        <title>A genomic perspective to assessing quality of mass-reared SIT flies used in Mediterranean fruit fly (Ceratitis capitata) eradication in California.</title>
        <authorList>
            <person name="Calla B."/>
            <person name="Hall B."/>
            <person name="Hou S."/>
            <person name="Geib S.M."/>
        </authorList>
    </citation>
    <scope>NUCLEOTIDE SEQUENCE</scope>
</reference>
<keyword evidence="2 6" id="KW-0479">Metal-binding</keyword>
<dbReference type="Pfam" id="PF00412">
    <property type="entry name" value="LIM"/>
    <property type="match status" value="2"/>
</dbReference>
<accession>W8BTE7</accession>
<keyword evidence="5 6" id="KW-0440">LIM domain</keyword>
<keyword evidence="3" id="KW-0677">Repeat</keyword>
<feature type="region of interest" description="Disordered" evidence="7">
    <location>
        <begin position="1067"/>
        <end position="1568"/>
    </location>
</feature>
<feature type="compositionally biased region" description="Acidic residues" evidence="7">
    <location>
        <begin position="823"/>
        <end position="841"/>
    </location>
</feature>
<dbReference type="SUPFAM" id="SSF57716">
    <property type="entry name" value="Glucocorticoid receptor-like (DNA-binding domain)"/>
    <property type="match status" value="2"/>
</dbReference>
<proteinExistence type="evidence at transcript level"/>
<feature type="compositionally biased region" description="Basic and acidic residues" evidence="7">
    <location>
        <begin position="1070"/>
        <end position="1080"/>
    </location>
</feature>
<dbReference type="InterPro" id="IPR001781">
    <property type="entry name" value="Znf_LIM"/>
</dbReference>
<dbReference type="PROSITE" id="PS00478">
    <property type="entry name" value="LIM_DOMAIN_1"/>
    <property type="match status" value="1"/>
</dbReference>
<dbReference type="FunFam" id="2.10.110.10:FF:000005">
    <property type="entry name" value="Testin isoform 1"/>
    <property type="match status" value="1"/>
</dbReference>
<feature type="compositionally biased region" description="Low complexity" evidence="7">
    <location>
        <begin position="940"/>
        <end position="951"/>
    </location>
</feature>
<feature type="region of interest" description="Disordered" evidence="7">
    <location>
        <begin position="490"/>
        <end position="546"/>
    </location>
</feature>
<feature type="compositionally biased region" description="Acidic residues" evidence="7">
    <location>
        <begin position="1105"/>
        <end position="1127"/>
    </location>
</feature>
<dbReference type="OrthoDB" id="10265743at2759"/>
<feature type="domain" description="LIM zinc-binding" evidence="8">
    <location>
        <begin position="370"/>
        <end position="430"/>
    </location>
</feature>
<feature type="compositionally biased region" description="Low complexity" evidence="7">
    <location>
        <begin position="746"/>
        <end position="766"/>
    </location>
</feature>
<organism evidence="10">
    <name type="scientific">Ceratitis capitata</name>
    <name type="common">Mediterranean fruit fly</name>
    <name type="synonym">Tephritis capitata</name>
    <dbReference type="NCBI Taxonomy" id="7213"/>
    <lineage>
        <taxon>Eukaryota</taxon>
        <taxon>Metazoa</taxon>
        <taxon>Ecdysozoa</taxon>
        <taxon>Arthropoda</taxon>
        <taxon>Hexapoda</taxon>
        <taxon>Insecta</taxon>
        <taxon>Pterygota</taxon>
        <taxon>Neoptera</taxon>
        <taxon>Endopterygota</taxon>
        <taxon>Diptera</taxon>
        <taxon>Brachycera</taxon>
        <taxon>Muscomorpha</taxon>
        <taxon>Tephritoidea</taxon>
        <taxon>Tephritidae</taxon>
        <taxon>Ceratitis</taxon>
        <taxon>Ceratitis</taxon>
    </lineage>
</organism>
<feature type="compositionally biased region" description="Low complexity" evidence="7">
    <location>
        <begin position="111"/>
        <end position="150"/>
    </location>
</feature>
<dbReference type="Pfam" id="PF06297">
    <property type="entry name" value="PET"/>
    <property type="match status" value="1"/>
</dbReference>
<evidence type="ECO:0000256" key="5">
    <source>
        <dbReference type="ARBA" id="ARBA00023038"/>
    </source>
</evidence>
<dbReference type="InterPro" id="IPR033727">
    <property type="entry name" value="LIM3_prickle"/>
</dbReference>
<feature type="compositionally biased region" description="Basic residues" evidence="7">
    <location>
        <begin position="1467"/>
        <end position="1482"/>
    </location>
</feature>
<feature type="compositionally biased region" description="Acidic residues" evidence="7">
    <location>
        <begin position="1378"/>
        <end position="1390"/>
    </location>
</feature>
<dbReference type="PROSITE" id="PS50023">
    <property type="entry name" value="LIM_DOMAIN_2"/>
    <property type="match status" value="2"/>
</dbReference>
<dbReference type="SMART" id="SM00132">
    <property type="entry name" value="LIM"/>
    <property type="match status" value="3"/>
</dbReference>
<dbReference type="GO" id="GO:0030182">
    <property type="term" value="P:neuron differentiation"/>
    <property type="evidence" value="ECO:0007669"/>
    <property type="project" value="UniProtKB-ARBA"/>
</dbReference>
<feature type="compositionally biased region" description="Polar residues" evidence="7">
    <location>
        <begin position="1017"/>
        <end position="1053"/>
    </location>
</feature>
<evidence type="ECO:0000256" key="4">
    <source>
        <dbReference type="ARBA" id="ARBA00022833"/>
    </source>
</evidence>
<evidence type="ECO:0000256" key="2">
    <source>
        <dbReference type="ARBA" id="ARBA00022723"/>
    </source>
</evidence>
<feature type="compositionally biased region" description="Low complexity" evidence="7">
    <location>
        <begin position="1251"/>
        <end position="1268"/>
    </location>
</feature>
<evidence type="ECO:0000259" key="9">
    <source>
        <dbReference type="PROSITE" id="PS51303"/>
    </source>
</evidence>
<evidence type="ECO:0000256" key="3">
    <source>
        <dbReference type="ARBA" id="ARBA00022737"/>
    </source>
</evidence>
<feature type="compositionally biased region" description="Pro residues" evidence="7">
    <location>
        <begin position="1"/>
        <end position="12"/>
    </location>
</feature>
<feature type="compositionally biased region" description="Low complexity" evidence="7">
    <location>
        <begin position="537"/>
        <end position="546"/>
    </location>
</feature>
<evidence type="ECO:0000256" key="7">
    <source>
        <dbReference type="SAM" id="MobiDB-lite"/>
    </source>
</evidence>
<keyword evidence="4 6" id="KW-0862">Zinc</keyword>
<feature type="compositionally biased region" description="Basic and acidic residues" evidence="7">
    <location>
        <begin position="1507"/>
        <end position="1522"/>
    </location>
</feature>
<reference evidence="10" key="1">
    <citation type="submission" date="2013-07" db="EMBL/GenBank/DDBJ databases">
        <authorList>
            <person name="Geib S."/>
        </authorList>
    </citation>
    <scope>NUCLEOTIDE SEQUENCE</scope>
</reference>
<sequence>MSDPSTPEPSQPPQQHSASSTHTPLTHQQLLLEVTMQQPTNYYTQTESELLQLEATGGHLPEYEQLQPEAANLQQTQTNSAFTPAHHQQQQQRQLQSQQPTVLTLTTLNNLNRATPNSSTAATPTPTTASNLEASSSSTSNGGGSSNSTTPQHFVAPLQRRCQAPPPTLPLSSISSPLRTANYKSAAYHQHQHHQQQLEFQRNSQSDDDSGCALEEYTWVPPGLRPDQVRFYFSQLPDDKVPYVNSAGEKYRVKQLLHQLPPQDNEVRYCHSLSDEERKELRIFSAQRKREALGRGAVRLLSDERPCKGCDEPLSAGDIVVFAQRVGSQICWHPGCFVCCVCKELLVDLIYFHRDGNLYCGRHHAETQKPRCSACDEIIFSDECTEAEGRTWHMKHFACFECEHQLGGQRYIMRDGKPYCLGCFDTMFAEYCDYCGEVIGVDQGQMSHDGQHWHATDQCFSCCTCRCSLLGRPFLPRRGTIYCSIACSKGEPPTPSDTSSGPQLRPTHRASTTSQIARSPRPGARHKGNNGNGAGGSNAKSAGSAGDLLERQARQRMEVGIDRLMIVGKLAADCEAMMPPLPGMPRPAHPPPIDLTELGISLDNICAGDKSIFGDPSNITSSLPDMLLSKGEDSHSYQSIDKININSPSASELTQSTQEITNELEVENDNEDCELPHDNYEKLLKTKRTRTHKSDVDNECDPADVDDDDDDDDDIVRRGHANVQSRVTQRRVASGTTNGRNGLLRGTISASASTSAGSNRVSSSSALQRRGGEPAQARRSSRRKAASQELEDDDDVDEEEEDDAELHVTDEHSTGSSSTSGDSDSEDNSEEDLNDSNDGSDNDGARAKRGTARQRKRRSGADDSEDSYKPDNDRRSGGRRGGSKRSRKNKAAKKSSRKQQDKRKQTSRKRVRRIEDDDDEDYMENSNKRRTTTTVTAASNGPGRTTNGNVRRGNRRRLQSSEEEHDDMMHHTSSQLDESTQDTITGQTARNGMSTPKKRAPATGRPQRSNPAAIENGPSTSANAMLQQSPSRNTRMQTNTSTASGVTTLGNRRSATEIDHSYHLPMRNGRIADSDTDSREVAANARPTRSSFKRAILEWARTSDVEDDEQEQEEVEYEEEDSEEAEEILPTPTPTKISPSKTNNTGKQCNSGPSTSRAAHIDAVGPVSVGQVRQLRTNRNTVVEPPHEDDDSEDGDGSENEPLAASQGATAGVQSRIHPASYPPTRSATNTATPRLQAHAAAMSNAHMTRSHATSTTSSSNITTSTLSAHDHNYLGSETMGPSTSAAAARGTARRMLSRHQRNADELDSSADPLENFSEFMQNPRLRRGLPTSTTSQTAVNGGTIATTAAAASTRAPKRISTVRRGRSRYNQENSQTADDDDDESGEEDASAASDEGTDGGSSTHDDEDNENATDDSEDNQPLTSYVPTGRRTRNHGNSPRRANRRRRSDDSFVCDDDDEDYEVERRRQRRHQRQRPRSRRHSDHDHSSPQGNRRKKRGSRNLKRPRYNEQSDDEASHDYNAARKRQRDADGSAEMVGSSSQRTVAQRPSRTVEDMDSSEEDDEQLVSVSSRGRVRKISAKARGIFKD</sequence>
<feature type="compositionally biased region" description="Polar residues" evidence="7">
    <location>
        <begin position="1143"/>
        <end position="1157"/>
    </location>
</feature>
<feature type="domain" description="PET" evidence="9">
    <location>
        <begin position="198"/>
        <end position="306"/>
    </location>
</feature>
<comment type="similarity">
    <text evidence="1">Belongs to the prickle / espinas / testin family.</text>
</comment>
<dbReference type="InterPro" id="IPR033726">
    <property type="entry name" value="LIM2_prickle"/>
</dbReference>
<dbReference type="FunFam" id="2.10.110.10:FF:000035">
    <property type="entry name" value="prickle-like protein 2 isoform X1"/>
    <property type="match status" value="1"/>
</dbReference>
<dbReference type="GO" id="GO:0008270">
    <property type="term" value="F:zinc ion binding"/>
    <property type="evidence" value="ECO:0007669"/>
    <property type="project" value="InterPro"/>
</dbReference>
<gene>
    <name evidence="10" type="primary">ESN</name>
</gene>
<feature type="compositionally biased region" description="Acidic residues" evidence="7">
    <location>
        <begin position="697"/>
        <end position="714"/>
    </location>
</feature>
<dbReference type="InterPro" id="IPR010442">
    <property type="entry name" value="PET_domain"/>
</dbReference>
<protein>
    <submittedName>
        <fullName evidence="10">Protein espinas</fullName>
    </submittedName>
</protein>
<evidence type="ECO:0000256" key="1">
    <source>
        <dbReference type="ARBA" id="ARBA00008268"/>
    </source>
</evidence>
<feature type="compositionally biased region" description="Basic residues" evidence="7">
    <location>
        <begin position="1356"/>
        <end position="1368"/>
    </location>
</feature>
<feature type="region of interest" description="Disordered" evidence="7">
    <location>
        <begin position="1"/>
        <end position="26"/>
    </location>
</feature>
<feature type="compositionally biased region" description="Low complexity" evidence="7">
    <location>
        <begin position="1338"/>
        <end position="1355"/>
    </location>
</feature>
<feature type="compositionally biased region" description="Acidic residues" evidence="7">
    <location>
        <begin position="1555"/>
        <end position="1565"/>
    </location>
</feature>
<dbReference type="PROSITE" id="PS51303">
    <property type="entry name" value="PET"/>
    <property type="match status" value="1"/>
</dbReference>
<dbReference type="PANTHER" id="PTHR24211:SF20">
    <property type="entry name" value="PROTEIN ESPINAS-RELATED"/>
    <property type="match status" value="1"/>
</dbReference>
<feature type="compositionally biased region" description="Basic residues" evidence="7">
    <location>
        <begin position="1493"/>
        <end position="1506"/>
    </location>
</feature>
<feature type="region of interest" description="Disordered" evidence="7">
    <location>
        <begin position="111"/>
        <end position="152"/>
    </location>
</feature>
<dbReference type="CDD" id="cd09420">
    <property type="entry name" value="LIM3_Prickle"/>
    <property type="match status" value="1"/>
</dbReference>
<feature type="compositionally biased region" description="Polar residues" evidence="7">
    <location>
        <begin position="971"/>
        <end position="994"/>
    </location>
</feature>
<dbReference type="EMBL" id="GAMC01010064">
    <property type="protein sequence ID" value="JAB96491.1"/>
    <property type="molecule type" value="mRNA"/>
</dbReference>
<feature type="domain" description="LIM zinc-binding" evidence="8">
    <location>
        <begin position="305"/>
        <end position="369"/>
    </location>
</feature>
<feature type="compositionally biased region" description="Basic and acidic residues" evidence="7">
    <location>
        <begin position="866"/>
        <end position="876"/>
    </location>
</feature>
<feature type="compositionally biased region" description="Low complexity" evidence="7">
    <location>
        <begin position="13"/>
        <end position="26"/>
    </location>
</feature>
<feature type="compositionally biased region" description="Basic and acidic residues" evidence="7">
    <location>
        <begin position="959"/>
        <end position="970"/>
    </location>
</feature>
<feature type="compositionally biased region" description="Acidic residues" evidence="7">
    <location>
        <begin position="789"/>
        <end position="804"/>
    </location>
</feature>
<feature type="compositionally biased region" description="Basic residues" evidence="7">
    <location>
        <begin position="1292"/>
        <end position="1301"/>
    </location>
</feature>
<feature type="compositionally biased region" description="Acidic residues" evidence="7">
    <location>
        <begin position="1453"/>
        <end position="1463"/>
    </location>
</feature>
<evidence type="ECO:0000256" key="6">
    <source>
        <dbReference type="PROSITE-ProRule" id="PRU00125"/>
    </source>
</evidence>
<evidence type="ECO:0000313" key="10">
    <source>
        <dbReference type="EMBL" id="JAB96491.1"/>
    </source>
</evidence>
<feature type="compositionally biased region" description="Basic residues" evidence="7">
    <location>
        <begin position="877"/>
        <end position="897"/>
    </location>
</feature>
<feature type="compositionally biased region" description="Acidic residues" evidence="7">
    <location>
        <begin position="1406"/>
        <end position="1419"/>
    </location>
</feature>
<dbReference type="InterPro" id="IPR033723">
    <property type="entry name" value="PET_prickle"/>
</dbReference>
<dbReference type="InterPro" id="IPR033725">
    <property type="entry name" value="LIM1_prickle"/>
</dbReference>
<dbReference type="CDD" id="cd09418">
    <property type="entry name" value="LIM2_Prickle"/>
    <property type="match status" value="1"/>
</dbReference>
<feature type="region of interest" description="Disordered" evidence="7">
    <location>
        <begin position="687"/>
        <end position="1054"/>
    </location>
</feature>
<dbReference type="CDD" id="cd09827">
    <property type="entry name" value="PET_Prickle"/>
    <property type="match status" value="1"/>
</dbReference>
<name>W8BTE7_CERCA</name>
<feature type="compositionally biased region" description="Polar residues" evidence="7">
    <location>
        <begin position="1538"/>
        <end position="1550"/>
    </location>
</feature>
<evidence type="ECO:0000259" key="8">
    <source>
        <dbReference type="PROSITE" id="PS50023"/>
    </source>
</evidence>
<dbReference type="InterPro" id="IPR047120">
    <property type="entry name" value="Pk/Esn/Tes"/>
</dbReference>
<feature type="compositionally biased region" description="Basic residues" evidence="7">
    <location>
        <begin position="847"/>
        <end position="858"/>
    </location>
</feature>
<feature type="compositionally biased region" description="Polar residues" evidence="7">
    <location>
        <begin position="1224"/>
        <end position="1234"/>
    </location>
</feature>
<dbReference type="Gene3D" id="2.10.110.10">
    <property type="entry name" value="Cysteine Rich Protein"/>
    <property type="match status" value="3"/>
</dbReference>